<dbReference type="Proteomes" id="UP000594454">
    <property type="component" value="Chromosome 1"/>
</dbReference>
<dbReference type="EMBL" id="LR899009">
    <property type="protein sequence ID" value="CAD7078717.1"/>
    <property type="molecule type" value="Genomic_DNA"/>
</dbReference>
<name>A0A7R8UDH1_HERIL</name>
<evidence type="ECO:0000313" key="1">
    <source>
        <dbReference type="EMBL" id="CAD7078717.1"/>
    </source>
</evidence>
<sequence length="81" mass="9462">MIARNYFYKFYSMPITKEGEDATIKLTIDVTFEFLASVENIDMNVENWDLLIIYTIVQKLDQELKRLLETSQGVSPDIPKL</sequence>
<dbReference type="Pfam" id="PF03564">
    <property type="entry name" value="DUF1759"/>
    <property type="match status" value="1"/>
</dbReference>
<dbReference type="InterPro" id="IPR005312">
    <property type="entry name" value="DUF1759"/>
</dbReference>
<dbReference type="InParanoid" id="A0A7R8UDH1"/>
<reference evidence="1 2" key="1">
    <citation type="submission" date="2020-11" db="EMBL/GenBank/DDBJ databases">
        <authorList>
            <person name="Wallbank WR R."/>
            <person name="Pardo Diaz C."/>
            <person name="Kozak K."/>
            <person name="Martin S."/>
            <person name="Jiggins C."/>
            <person name="Moest M."/>
            <person name="Warren A I."/>
            <person name="Generalovic N T."/>
            <person name="Byers J.R.P. K."/>
            <person name="Montejo-Kovacevich G."/>
            <person name="Yen C E."/>
        </authorList>
    </citation>
    <scope>NUCLEOTIDE SEQUENCE [LARGE SCALE GENOMIC DNA]</scope>
</reference>
<proteinExistence type="predicted"/>
<organism evidence="1 2">
    <name type="scientific">Hermetia illucens</name>
    <name type="common">Black soldier fly</name>
    <dbReference type="NCBI Taxonomy" id="343691"/>
    <lineage>
        <taxon>Eukaryota</taxon>
        <taxon>Metazoa</taxon>
        <taxon>Ecdysozoa</taxon>
        <taxon>Arthropoda</taxon>
        <taxon>Hexapoda</taxon>
        <taxon>Insecta</taxon>
        <taxon>Pterygota</taxon>
        <taxon>Neoptera</taxon>
        <taxon>Endopterygota</taxon>
        <taxon>Diptera</taxon>
        <taxon>Brachycera</taxon>
        <taxon>Stratiomyomorpha</taxon>
        <taxon>Stratiomyidae</taxon>
        <taxon>Hermetiinae</taxon>
        <taxon>Hermetia</taxon>
    </lineage>
</organism>
<gene>
    <name evidence="1" type="ORF">HERILL_LOCUS1970</name>
</gene>
<evidence type="ECO:0000313" key="2">
    <source>
        <dbReference type="Proteomes" id="UP000594454"/>
    </source>
</evidence>
<dbReference type="AlphaFoldDB" id="A0A7R8UDH1"/>
<accession>A0A7R8UDH1</accession>
<protein>
    <submittedName>
        <fullName evidence="1">Uncharacterized protein</fullName>
    </submittedName>
</protein>
<keyword evidence="2" id="KW-1185">Reference proteome</keyword>
<dbReference type="OrthoDB" id="8050609at2759"/>